<dbReference type="Proteomes" id="UP001499988">
    <property type="component" value="Unassembled WGS sequence"/>
</dbReference>
<dbReference type="Gene3D" id="2.60.120.260">
    <property type="entry name" value="Galactose-binding domain-like"/>
    <property type="match status" value="1"/>
</dbReference>
<keyword evidence="2" id="KW-1185">Reference proteome</keyword>
<sequence>MTERGKRTIGVWTAMFMLYAASYGQPLQAADAMAELFADDFEQHELARNGWRRAGRAPAQRSAEAAFDGATGALLREGAGMVRTLDVTNLRQVTLAYDRRAVSLSGEDRLRVEWSVDGGPWQQLESTQDSTWQRSQFQLGFEANRTARVRFVVNSHQPQHQAHIDNVQISGLKATAIVPQAQLDSWPFEGRAGLVATAQLAGSYAVADPQELRIELRDIRQASLAVLQAHQLRQVLPEADDESRLCGMALSSSGRHLFVGICTGEGREDAILAYNSNTQALSLFARLTLTDRAEQPQLGMSFYQGQLLVGTQSGVLALDASPNAVASGQPAELLWRNEIPSQGEGILGLAVDMPAQILYLQTSTALYQRPFADGVVSQILHGRDLRDIAFARTYGAEGQGGLYLLQNDGAQAEILTIPTALLRSGEALNASAYLPYDPALSSLAATADGRLLLADGGAKILSDGNDQRLGFDDWLRDELQQYIALAHVVSAAPADVAFASDKALIGPAMLILIAADRLSVEPQHEVALQRLALRVREQGAEWLNMAAPEAQSPWLLLVPALYQAAQHYPQNEILNSVQEWLRQSVRQAEIEFQPEVAQHSSVYGALMAARDPLLGAAQIARGDKTAVSETEGLLGEEVRQPMTSLEAVLSRSALLRHFAEAAEQIDQSRRYYAIAQAEGEAAGLPYFSVMVGAGDASAAPGQERSAARTGSSQTDFSLVLGLGQYGLMPPVVGAYQAYRDGRRQTLALGENGEPIQLLWRGAEPSAAQGQAPELASLWLGAWGLVEALQPGALAPLREDYFRAEPQLALSSDGSVRLHYSQLTPRRVVAITPDDRAISFGYQLSPFHVVNPHAFKDFRVEQPKGELLELNDVTAASPGFINPDFSQDLDGWTTSASSGIAVVDGEGAGLVGPALQLHTSAEQRGALTVCQSLSLAADLPRTRYRIRANGLLRDGMATDQAFLRLQWVGQSSGQRSEPLDGETPQLEFVLETIKPKDANALRLCFVAQQRGESHRFLFDNLSVERLGAEVKLRNGDFSQGLAHWTVSSEQIQLTEPVEGELPGKQALRFELPSDSQGWHWARRDLYVDKEQDGTRYRFQLRLQAAPLDDAEFEIQVLVKDEAGQTVRRYERLARIESEVDGPIRFELRKQPQDAHYQLLLRMRRAEQPGSEVERVLIEELTLMKQR</sequence>
<evidence type="ECO:0000313" key="1">
    <source>
        <dbReference type="EMBL" id="GAA4872682.1"/>
    </source>
</evidence>
<gene>
    <name evidence="1" type="ORF">GCM10023333_01870</name>
</gene>
<proteinExistence type="predicted"/>
<evidence type="ECO:0000313" key="2">
    <source>
        <dbReference type="Proteomes" id="UP001499988"/>
    </source>
</evidence>
<accession>A0ABP9ECI0</accession>
<name>A0ABP9ECI0_9GAMM</name>
<dbReference type="EMBL" id="BAABJZ010000003">
    <property type="protein sequence ID" value="GAA4872682.1"/>
    <property type="molecule type" value="Genomic_DNA"/>
</dbReference>
<protein>
    <submittedName>
        <fullName evidence="1">Uncharacterized protein</fullName>
    </submittedName>
</protein>
<reference evidence="2" key="1">
    <citation type="journal article" date="2019" name="Int. J. Syst. Evol. Microbiol.">
        <title>The Global Catalogue of Microorganisms (GCM) 10K type strain sequencing project: providing services to taxonomists for standard genome sequencing and annotation.</title>
        <authorList>
            <consortium name="The Broad Institute Genomics Platform"/>
            <consortium name="The Broad Institute Genome Sequencing Center for Infectious Disease"/>
            <person name="Wu L."/>
            <person name="Ma J."/>
        </authorList>
    </citation>
    <scope>NUCLEOTIDE SEQUENCE [LARGE SCALE GENOMIC DNA]</scope>
    <source>
        <strain evidence="2">JCM 18401</strain>
    </source>
</reference>
<comment type="caution">
    <text evidence="1">The sequence shown here is derived from an EMBL/GenBank/DDBJ whole genome shotgun (WGS) entry which is preliminary data.</text>
</comment>
<organism evidence="1 2">
    <name type="scientific">Ferrimonas pelagia</name>
    <dbReference type="NCBI Taxonomy" id="1177826"/>
    <lineage>
        <taxon>Bacteria</taxon>
        <taxon>Pseudomonadati</taxon>
        <taxon>Pseudomonadota</taxon>
        <taxon>Gammaproteobacteria</taxon>
        <taxon>Alteromonadales</taxon>
        <taxon>Ferrimonadaceae</taxon>
        <taxon>Ferrimonas</taxon>
    </lineage>
</organism>